<dbReference type="EC" id="4.2.2.-" evidence="2"/>
<dbReference type="GO" id="GO:0000270">
    <property type="term" value="P:peptidoglycan metabolic process"/>
    <property type="evidence" value="ECO:0007669"/>
    <property type="project" value="InterPro"/>
</dbReference>
<dbReference type="SUPFAM" id="SSF53955">
    <property type="entry name" value="Lysozyme-like"/>
    <property type="match status" value="1"/>
</dbReference>
<gene>
    <name evidence="2" type="primary">mltD</name>
    <name evidence="2" type="ORF">CI610_02001</name>
</gene>
<dbReference type="PROSITE" id="PS51257">
    <property type="entry name" value="PROKAR_LIPOPROTEIN"/>
    <property type="match status" value="1"/>
</dbReference>
<name>A0A2H9T725_9ZZZZ</name>
<dbReference type="PANTHER" id="PTHR33734:SF22">
    <property type="entry name" value="MEMBRANE-BOUND LYTIC MUREIN TRANSGLYCOSYLASE D"/>
    <property type="match status" value="1"/>
</dbReference>
<dbReference type="AlphaFoldDB" id="A0A2H9T725"/>
<dbReference type="CDD" id="cd00118">
    <property type="entry name" value="LysM"/>
    <property type="match status" value="3"/>
</dbReference>
<keyword evidence="2" id="KW-0456">Lyase</keyword>
<dbReference type="InterPro" id="IPR018392">
    <property type="entry name" value="LysM"/>
</dbReference>
<dbReference type="Gene3D" id="3.10.350.10">
    <property type="entry name" value="LysM domain"/>
    <property type="match status" value="3"/>
</dbReference>
<dbReference type="InterPro" id="IPR000189">
    <property type="entry name" value="Transglyc_AS"/>
</dbReference>
<reference evidence="2" key="1">
    <citation type="journal article" date="2017" name="Appl. Environ. Microbiol.">
        <title>Molecular characterization of an Endozoicomonas-like organism causing infection in king scallop Pecten maximus L.</title>
        <authorList>
            <person name="Cano I."/>
            <person name="van Aerle R."/>
            <person name="Ross S."/>
            <person name="Verner-Jeffreys D.W."/>
            <person name="Paley R.K."/>
            <person name="Rimmer G."/>
            <person name="Ryder D."/>
            <person name="Hooper P."/>
            <person name="Stone D."/>
            <person name="Feist S.W."/>
        </authorList>
    </citation>
    <scope>NUCLEOTIDE SEQUENCE</scope>
</reference>
<dbReference type="EMBL" id="NSIT01000103">
    <property type="protein sequence ID" value="PJE79037.1"/>
    <property type="molecule type" value="Genomic_DNA"/>
</dbReference>
<dbReference type="Pfam" id="PF01476">
    <property type="entry name" value="LysM"/>
    <property type="match status" value="3"/>
</dbReference>
<dbReference type="GO" id="GO:0016020">
    <property type="term" value="C:membrane"/>
    <property type="evidence" value="ECO:0007669"/>
    <property type="project" value="InterPro"/>
</dbReference>
<evidence type="ECO:0000259" key="1">
    <source>
        <dbReference type="PROSITE" id="PS51782"/>
    </source>
</evidence>
<comment type="caution">
    <text evidence="2">The sequence shown here is derived from an EMBL/GenBank/DDBJ whole genome shotgun (WGS) entry which is preliminary data.</text>
</comment>
<evidence type="ECO:0000313" key="2">
    <source>
        <dbReference type="EMBL" id="PJE79037.1"/>
    </source>
</evidence>
<dbReference type="Pfam" id="PF01464">
    <property type="entry name" value="SLT"/>
    <property type="match status" value="1"/>
</dbReference>
<feature type="domain" description="LysM" evidence="1">
    <location>
        <begin position="468"/>
        <end position="513"/>
    </location>
</feature>
<dbReference type="GO" id="GO:0008932">
    <property type="term" value="F:lytic endotransglycosylase activity"/>
    <property type="evidence" value="ECO:0007669"/>
    <property type="project" value="TreeGrafter"/>
</dbReference>
<sequence>MQESSVRQSSFISRISLFSTLLICLLVSGCQVSMETEQKTAPVPSVIGKQRPSNLPKTATEKKQISLWGEIRSGMALNLERKSGRIDKYLDWYQKYPLYFDHIIKRAEPYLYFIVQEVQSRNMPLELALMPVVESAFDPFAFSPAGAAGLWQIMPKTGEYMGLTQNWWYDGRRDIVLSTQAALDYMVKMYSRFGDWELALAAYNSGPGRVSRAIRKHKGKPNFWALDLPAETTDYVPKLIALSKIIQFPKKYGISLKPVDNKPYFSTVATGGQLDIATAEELSGITSEELYRLNPGLNQWLTPPDGPHRLLIPIEKTNHFSSKLTAYPKEKRVKWQRYIVKSGDNLGKLAQEFGTDIEIIRSFNKLTSDIIRIDQPLMIVMPPDSSVSMTSITTNQGKKRPPVLQEVTHTIKSGESLWLIAQEYDTAVKDLTRWNRLSANDVLHPGETLSVWISSGEDNRRDDIIRKVQYTVRDGDSLTVIADKFNIHVHDIKEWNTDARKDRYIHPGQNLVLYVKVRDNT</sequence>
<organism evidence="2">
    <name type="scientific">invertebrate metagenome</name>
    <dbReference type="NCBI Taxonomy" id="1711999"/>
    <lineage>
        <taxon>unclassified sequences</taxon>
        <taxon>metagenomes</taxon>
        <taxon>organismal metagenomes</taxon>
    </lineage>
</organism>
<protein>
    <submittedName>
        <fullName evidence="2">Membrane-bound lytic murein transglycosylase D</fullName>
        <ecNumber evidence="2">4.2.2.-</ecNumber>
    </submittedName>
</protein>
<dbReference type="Gene3D" id="1.10.530.10">
    <property type="match status" value="1"/>
</dbReference>
<dbReference type="InterPro" id="IPR036779">
    <property type="entry name" value="LysM_dom_sf"/>
</dbReference>
<dbReference type="InterPro" id="IPR008258">
    <property type="entry name" value="Transglycosylase_SLT_dom_1"/>
</dbReference>
<proteinExistence type="predicted"/>
<dbReference type="CDD" id="cd16894">
    <property type="entry name" value="MltD-like"/>
    <property type="match status" value="1"/>
</dbReference>
<feature type="domain" description="LysM" evidence="1">
    <location>
        <begin position="336"/>
        <end position="379"/>
    </location>
</feature>
<dbReference type="InterPro" id="IPR023346">
    <property type="entry name" value="Lysozyme-like_dom_sf"/>
</dbReference>
<dbReference type="PROSITE" id="PS51782">
    <property type="entry name" value="LYSM"/>
    <property type="match status" value="3"/>
</dbReference>
<dbReference type="SMART" id="SM00257">
    <property type="entry name" value="LysM"/>
    <property type="match status" value="3"/>
</dbReference>
<dbReference type="PROSITE" id="PS00922">
    <property type="entry name" value="TRANSGLYCOSYLASE"/>
    <property type="match status" value="1"/>
</dbReference>
<accession>A0A2H9T725</accession>
<feature type="domain" description="LysM" evidence="1">
    <location>
        <begin position="407"/>
        <end position="451"/>
    </location>
</feature>
<dbReference type="PANTHER" id="PTHR33734">
    <property type="entry name" value="LYSM DOMAIN-CONTAINING GPI-ANCHORED PROTEIN 2"/>
    <property type="match status" value="1"/>
</dbReference>
<dbReference type="SUPFAM" id="SSF54106">
    <property type="entry name" value="LysM domain"/>
    <property type="match status" value="3"/>
</dbReference>